<organism evidence="1 2">
    <name type="scientific">Phytohabitans suffuscus</name>
    <dbReference type="NCBI Taxonomy" id="624315"/>
    <lineage>
        <taxon>Bacteria</taxon>
        <taxon>Bacillati</taxon>
        <taxon>Actinomycetota</taxon>
        <taxon>Actinomycetes</taxon>
        <taxon>Micromonosporales</taxon>
        <taxon>Micromonosporaceae</taxon>
    </lineage>
</organism>
<evidence type="ECO:0000313" key="1">
    <source>
        <dbReference type="EMBL" id="BCB90645.1"/>
    </source>
</evidence>
<dbReference type="RefSeq" id="WP_197946187.1">
    <property type="nucleotide sequence ID" value="NZ_AP022871.1"/>
</dbReference>
<dbReference type="AlphaFoldDB" id="A0A6F8YWU3"/>
<dbReference type="EMBL" id="AP022871">
    <property type="protein sequence ID" value="BCB90645.1"/>
    <property type="molecule type" value="Genomic_DNA"/>
</dbReference>
<gene>
    <name evidence="1" type="ORF">Psuf_079580</name>
</gene>
<evidence type="ECO:0000313" key="2">
    <source>
        <dbReference type="Proteomes" id="UP000503011"/>
    </source>
</evidence>
<name>A0A6F8YWU3_9ACTN</name>
<protein>
    <submittedName>
        <fullName evidence="1">Uncharacterized protein</fullName>
    </submittedName>
</protein>
<proteinExistence type="predicted"/>
<keyword evidence="2" id="KW-1185">Reference proteome</keyword>
<accession>A0A6F8YWU3</accession>
<dbReference type="KEGG" id="psuu:Psuf_079580"/>
<reference evidence="1 2" key="1">
    <citation type="submission" date="2020-03" db="EMBL/GenBank/DDBJ databases">
        <title>Whole genome shotgun sequence of Phytohabitans suffuscus NBRC 105367.</title>
        <authorList>
            <person name="Komaki H."/>
            <person name="Tamura T."/>
        </authorList>
    </citation>
    <scope>NUCLEOTIDE SEQUENCE [LARGE SCALE GENOMIC DNA]</scope>
    <source>
        <strain evidence="1 2">NBRC 105367</strain>
    </source>
</reference>
<reference evidence="1 2" key="2">
    <citation type="submission" date="2020-03" db="EMBL/GenBank/DDBJ databases">
        <authorList>
            <person name="Ichikawa N."/>
            <person name="Kimura A."/>
            <person name="Kitahashi Y."/>
            <person name="Uohara A."/>
        </authorList>
    </citation>
    <scope>NUCLEOTIDE SEQUENCE [LARGE SCALE GENOMIC DNA]</scope>
    <source>
        <strain evidence="1 2">NBRC 105367</strain>
    </source>
</reference>
<dbReference type="Proteomes" id="UP000503011">
    <property type="component" value="Chromosome"/>
</dbReference>
<sequence length="134" mass="13672">MHAPDPAATLATLHRDRPHLAAAFERALPGARAAVLARLWGAYAREPIPGVLRRARDGGRLTVHTGAGALTGPADAARPYAPPPDGLTVKLGAVPYTDPAALARALGHAGFAVEVDNSVANLALARTAPGASRP</sequence>